<sequence>MKDLVIITNNPKIKEKFDELKIDFAENLSDVYSKSRDLVHQNWKLVSHPLAGSVKPAQNPYRSIILAPAKKLDFYSLNTIENAIQKLNQFNKNHKMREYSQKIKEDYQVIDLTLINSALKN</sequence>
<dbReference type="NCBIfam" id="NF038093">
    <property type="entry name" value="GrdX"/>
    <property type="match status" value="1"/>
</dbReference>
<evidence type="ECO:0008006" key="7">
    <source>
        <dbReference type="Google" id="ProtNLM"/>
    </source>
</evidence>
<evidence type="ECO:0000313" key="6">
    <source>
        <dbReference type="Proteomes" id="UP000324896"/>
    </source>
</evidence>
<evidence type="ECO:0000313" key="4">
    <source>
        <dbReference type="Proteomes" id="UP000198612"/>
    </source>
</evidence>
<proteinExistence type="predicted"/>
<dbReference type="Proteomes" id="UP000198612">
    <property type="component" value="Unassembled WGS sequence"/>
</dbReference>
<evidence type="ECO:0000313" key="5">
    <source>
        <dbReference type="Proteomes" id="UP000199519"/>
    </source>
</evidence>
<protein>
    <recommendedName>
        <fullName evidence="7">GrdX protein</fullName>
    </recommendedName>
</protein>
<dbReference type="InterPro" id="IPR047735">
    <property type="entry name" value="GrdX-like"/>
</dbReference>
<gene>
    <name evidence="1" type="ORF">SAMN04488597_11536</name>
    <name evidence="2" type="ORF">SAMN04488598_11510</name>
    <name evidence="3" type="ORF">SAMN04515652_11510</name>
</gene>
<dbReference type="RefSeq" id="WP_089720168.1">
    <property type="nucleotide sequence ID" value="NZ_FMYT01000015.1"/>
</dbReference>
<evidence type="ECO:0000313" key="2">
    <source>
        <dbReference type="EMBL" id="SDF55222.1"/>
    </source>
</evidence>
<dbReference type="EMBL" id="FNBJ01000015">
    <property type="protein sequence ID" value="SDF55222.1"/>
    <property type="molecule type" value="Genomic_DNA"/>
</dbReference>
<evidence type="ECO:0000313" key="3">
    <source>
        <dbReference type="EMBL" id="SES98474.1"/>
    </source>
</evidence>
<dbReference type="Proteomes" id="UP000324896">
    <property type="component" value="Unassembled WGS sequence"/>
</dbReference>
<organism evidence="1 6">
    <name type="scientific">Halanaerobium congolense</name>
    <dbReference type="NCBI Taxonomy" id="54121"/>
    <lineage>
        <taxon>Bacteria</taxon>
        <taxon>Bacillati</taxon>
        <taxon>Bacillota</taxon>
        <taxon>Clostridia</taxon>
        <taxon>Halanaerobiales</taxon>
        <taxon>Halanaerobiaceae</taxon>
        <taxon>Halanaerobium</taxon>
    </lineage>
</organism>
<dbReference type="EMBL" id="FMYT01000015">
    <property type="protein sequence ID" value="SDC82559.1"/>
    <property type="molecule type" value="Genomic_DNA"/>
</dbReference>
<accession>A0A1G6PR48</accession>
<dbReference type="AlphaFoldDB" id="A0A1G6PR48"/>
<evidence type="ECO:0000313" key="1">
    <source>
        <dbReference type="EMBL" id="SDC82559.1"/>
    </source>
</evidence>
<dbReference type="Proteomes" id="UP000199519">
    <property type="component" value="Unassembled WGS sequence"/>
</dbReference>
<dbReference type="EMBL" id="FOHG01000015">
    <property type="protein sequence ID" value="SES98474.1"/>
    <property type="molecule type" value="Genomic_DNA"/>
</dbReference>
<keyword evidence="5" id="KW-1185">Reference proteome</keyword>
<name>A0A1G6PR48_9FIRM</name>
<reference evidence="4 5" key="1">
    <citation type="submission" date="2016-10" db="EMBL/GenBank/DDBJ databases">
        <authorList>
            <person name="Varghese N."/>
            <person name="Submissions S."/>
        </authorList>
    </citation>
    <scope>NUCLEOTIDE SEQUENCE [LARGE SCALE GENOMIC DNA]</scope>
    <source>
        <strain evidence="1 6">WG10</strain>
        <strain evidence="2 5">WG2</strain>
        <strain evidence="3 4">WG5</strain>
    </source>
</reference>